<dbReference type="EMBL" id="RBIZ01000003">
    <property type="protein sequence ID" value="RKR63802.1"/>
    <property type="molecule type" value="Genomic_DNA"/>
</dbReference>
<evidence type="ECO:0000256" key="3">
    <source>
        <dbReference type="ARBA" id="ARBA00022801"/>
    </source>
</evidence>
<dbReference type="PANTHER" id="PTHR11717:SF31">
    <property type="entry name" value="LOW MOLECULAR WEIGHT PROTEIN-TYROSINE-PHOSPHATASE ETP-RELATED"/>
    <property type="match status" value="1"/>
</dbReference>
<organism evidence="9 10">
    <name type="scientific">Yokenella regensburgei</name>
    <dbReference type="NCBI Taxonomy" id="158877"/>
    <lineage>
        <taxon>Bacteria</taxon>
        <taxon>Pseudomonadati</taxon>
        <taxon>Pseudomonadota</taxon>
        <taxon>Gammaproteobacteria</taxon>
        <taxon>Enterobacterales</taxon>
        <taxon>Enterobacteriaceae</taxon>
        <taxon>Yokenella</taxon>
    </lineage>
</organism>
<accession>A0AB38G121</accession>
<feature type="active site" evidence="6">
    <location>
        <position position="17"/>
    </location>
</feature>
<dbReference type="SMART" id="SM00226">
    <property type="entry name" value="LMWPc"/>
    <property type="match status" value="1"/>
</dbReference>
<dbReference type="Pfam" id="PF01451">
    <property type="entry name" value="LMWPc"/>
    <property type="match status" value="1"/>
</dbReference>
<keyword evidence="4" id="KW-0904">Protein phosphatase</keyword>
<evidence type="ECO:0000313" key="11">
    <source>
        <dbReference type="Proteomes" id="UP000267341"/>
    </source>
</evidence>
<reference evidence="9 10" key="1">
    <citation type="submission" date="2018-06" db="EMBL/GenBank/DDBJ databases">
        <authorList>
            <consortium name="Pathogen Informatics"/>
            <person name="Doyle S."/>
        </authorList>
    </citation>
    <scope>NUCLEOTIDE SEQUENCE [LARGE SCALE GENOMIC DNA]</scope>
    <source>
        <strain evidence="9 10">NCTC11967</strain>
    </source>
</reference>
<feature type="active site" description="Proton donor" evidence="6">
    <location>
        <position position="117"/>
    </location>
</feature>
<dbReference type="NCBIfam" id="NF007520">
    <property type="entry name" value="PRK10126.1"/>
    <property type="match status" value="1"/>
</dbReference>
<name>A0AB38G121_9ENTR</name>
<comment type="similarity">
    <text evidence="1">Belongs to the low molecular weight phosphotyrosine protein phosphatase family.</text>
</comment>
<dbReference type="EMBL" id="UAVL01000017">
    <property type="protein sequence ID" value="SQA64062.1"/>
    <property type="molecule type" value="Genomic_DNA"/>
</dbReference>
<dbReference type="PANTHER" id="PTHR11717">
    <property type="entry name" value="LOW MOLECULAR WEIGHT PROTEIN TYROSINE PHOSPHATASE"/>
    <property type="match status" value="1"/>
</dbReference>
<feature type="active site" description="Nucleophile" evidence="6">
    <location>
        <position position="11"/>
    </location>
</feature>
<evidence type="ECO:0000256" key="1">
    <source>
        <dbReference type="ARBA" id="ARBA00011063"/>
    </source>
</evidence>
<dbReference type="InterPro" id="IPR017867">
    <property type="entry name" value="Tyr_phospatase_low_mol_wt"/>
</dbReference>
<comment type="catalytic activity">
    <reaction evidence="5">
        <text>O-phospho-L-tyrosyl-[protein] + H2O = L-tyrosyl-[protein] + phosphate</text>
        <dbReference type="Rhea" id="RHEA:10684"/>
        <dbReference type="Rhea" id="RHEA-COMP:10136"/>
        <dbReference type="Rhea" id="RHEA-COMP:20101"/>
        <dbReference type="ChEBI" id="CHEBI:15377"/>
        <dbReference type="ChEBI" id="CHEBI:43474"/>
        <dbReference type="ChEBI" id="CHEBI:46858"/>
        <dbReference type="ChEBI" id="CHEBI:61978"/>
        <dbReference type="EC" id="3.1.3.48"/>
    </reaction>
</comment>
<reference evidence="8 11" key="2">
    <citation type="submission" date="2018-10" db="EMBL/GenBank/DDBJ databases">
        <title>Genomic Encyclopedia of Type Strains, Phase IV (KMG-IV): sequencing the most valuable type-strain genomes for metagenomic binning, comparative biology and taxonomic classification.</title>
        <authorList>
            <person name="Goeker M."/>
        </authorList>
    </citation>
    <scope>NUCLEOTIDE SEQUENCE [LARGE SCALE GENOMIC DNA]</scope>
    <source>
        <strain evidence="8 11">DSM 5079</strain>
    </source>
</reference>
<dbReference type="GO" id="GO:0004725">
    <property type="term" value="F:protein tyrosine phosphatase activity"/>
    <property type="evidence" value="ECO:0007669"/>
    <property type="project" value="UniProtKB-EC"/>
</dbReference>
<evidence type="ECO:0000313" key="10">
    <source>
        <dbReference type="Proteomes" id="UP000251313"/>
    </source>
</evidence>
<keyword evidence="11" id="KW-1185">Reference proteome</keyword>
<dbReference type="AlphaFoldDB" id="A0AB38G121"/>
<evidence type="ECO:0000313" key="9">
    <source>
        <dbReference type="EMBL" id="SQA64062.1"/>
    </source>
</evidence>
<protein>
    <recommendedName>
        <fullName evidence="2">protein-tyrosine-phosphatase</fullName>
        <ecNumber evidence="2">3.1.3.48</ecNumber>
    </recommendedName>
</protein>
<feature type="domain" description="Phosphotyrosine protein phosphatase I" evidence="7">
    <location>
        <begin position="5"/>
        <end position="143"/>
    </location>
</feature>
<dbReference type="EC" id="3.1.3.48" evidence="2"/>
<dbReference type="SUPFAM" id="SSF52788">
    <property type="entry name" value="Phosphotyrosine protein phosphatases I"/>
    <property type="match status" value="1"/>
</dbReference>
<dbReference type="CDD" id="cd16343">
    <property type="entry name" value="LMWPTP"/>
    <property type="match status" value="1"/>
</dbReference>
<evidence type="ECO:0000259" key="7">
    <source>
        <dbReference type="SMART" id="SM00226"/>
    </source>
</evidence>
<gene>
    <name evidence="9" type="primary">wzb</name>
    <name evidence="8" type="ORF">C7387_0468</name>
    <name evidence="9" type="ORF">NCTC11967_03149</name>
</gene>
<dbReference type="InterPro" id="IPR023485">
    <property type="entry name" value="Ptyr_pPase"/>
</dbReference>
<keyword evidence="3 9" id="KW-0378">Hydrolase</keyword>
<dbReference type="InterPro" id="IPR050438">
    <property type="entry name" value="LMW_PTPase"/>
</dbReference>
<proteinExistence type="inferred from homology"/>
<sequence>MRMFNKILVVCVGNVCRSPTAERLLKNYHPDLTVESAGLGALVGKGADDAAARVAAEHNISLDGHCARQISGSMCRDYDLILAMERRHISRLCEIAPEMRGKVMLFGHWDNEREIPDPYRKSRDAFEAVYQLIERSARQWAKALNAQQG</sequence>
<dbReference type="Gene3D" id="3.40.50.2300">
    <property type="match status" value="1"/>
</dbReference>
<evidence type="ECO:0000256" key="2">
    <source>
        <dbReference type="ARBA" id="ARBA00013064"/>
    </source>
</evidence>
<dbReference type="Proteomes" id="UP000267341">
    <property type="component" value="Unassembled WGS sequence"/>
</dbReference>
<evidence type="ECO:0000256" key="6">
    <source>
        <dbReference type="PIRSR" id="PIRSR617867-1"/>
    </source>
</evidence>
<dbReference type="InterPro" id="IPR036196">
    <property type="entry name" value="Ptyr_pPase_sf"/>
</dbReference>
<dbReference type="Proteomes" id="UP000251313">
    <property type="component" value="Unassembled WGS sequence"/>
</dbReference>
<evidence type="ECO:0000256" key="4">
    <source>
        <dbReference type="ARBA" id="ARBA00022912"/>
    </source>
</evidence>
<comment type="caution">
    <text evidence="9">The sequence shown here is derived from an EMBL/GenBank/DDBJ whole genome shotgun (WGS) entry which is preliminary data.</text>
</comment>
<dbReference type="PRINTS" id="PR00719">
    <property type="entry name" value="LMWPTPASE"/>
</dbReference>
<evidence type="ECO:0000256" key="5">
    <source>
        <dbReference type="ARBA" id="ARBA00051722"/>
    </source>
</evidence>
<dbReference type="FunFam" id="3.40.50.2300:FF:000041">
    <property type="entry name" value="Low molecular weight protein-tyrosine-phosphatase"/>
    <property type="match status" value="1"/>
</dbReference>
<evidence type="ECO:0000313" key="8">
    <source>
        <dbReference type="EMBL" id="RKR63802.1"/>
    </source>
</evidence>